<dbReference type="AlphaFoldDB" id="A0AAX4HMR9"/>
<dbReference type="CDD" id="cd00158">
    <property type="entry name" value="RHOD"/>
    <property type="match status" value="1"/>
</dbReference>
<gene>
    <name evidence="1" type="ORF">SOO65_18340</name>
</gene>
<evidence type="ECO:0000313" key="1">
    <source>
        <dbReference type="EMBL" id="WPU64657.1"/>
    </source>
</evidence>
<proteinExistence type="predicted"/>
<dbReference type="InterPro" id="IPR036873">
    <property type="entry name" value="Rhodanese-like_dom_sf"/>
</dbReference>
<organism evidence="1 2">
    <name type="scientific">Peredibacter starrii</name>
    <dbReference type="NCBI Taxonomy" id="28202"/>
    <lineage>
        <taxon>Bacteria</taxon>
        <taxon>Pseudomonadati</taxon>
        <taxon>Bdellovibrionota</taxon>
        <taxon>Bacteriovoracia</taxon>
        <taxon>Bacteriovoracales</taxon>
        <taxon>Bacteriovoracaceae</taxon>
        <taxon>Peredibacter</taxon>
    </lineage>
</organism>
<reference evidence="1 2" key="1">
    <citation type="submission" date="2023-11" db="EMBL/GenBank/DDBJ databases">
        <title>Peredibacter starrii A3.12.</title>
        <authorList>
            <person name="Mitchell R.J."/>
        </authorList>
    </citation>
    <scope>NUCLEOTIDE SEQUENCE [LARGE SCALE GENOMIC DNA]</scope>
    <source>
        <strain evidence="1 2">A3.12</strain>
    </source>
</reference>
<dbReference type="EMBL" id="CP139487">
    <property type="protein sequence ID" value="WPU64657.1"/>
    <property type="molecule type" value="Genomic_DNA"/>
</dbReference>
<dbReference type="Proteomes" id="UP001324634">
    <property type="component" value="Chromosome"/>
</dbReference>
<sequence>MKYEIPREAFKQRLEDRLNFVFVDLLPADRTPVQYKDVEHMNYSSNFMSEFSSKFPNKNQNVVLYSLQKGDDAPAKAANDLSEAGYNFVYYYSGTADDIVLDKGLN</sequence>
<dbReference type="Gene3D" id="3.40.250.10">
    <property type="entry name" value="Rhodanese-like domain"/>
    <property type="match status" value="1"/>
</dbReference>
<dbReference type="SUPFAM" id="SSF52821">
    <property type="entry name" value="Rhodanese/Cell cycle control phosphatase"/>
    <property type="match status" value="1"/>
</dbReference>
<protein>
    <submittedName>
        <fullName evidence="1">Rhodanese-like domain-containing protein</fullName>
    </submittedName>
</protein>
<accession>A0AAX4HMR9</accession>
<keyword evidence="2" id="KW-1185">Reference proteome</keyword>
<dbReference type="KEGG" id="psti:SOO65_18340"/>
<dbReference type="RefSeq" id="WP_321393849.1">
    <property type="nucleotide sequence ID" value="NZ_CP139487.1"/>
</dbReference>
<evidence type="ECO:0000313" key="2">
    <source>
        <dbReference type="Proteomes" id="UP001324634"/>
    </source>
</evidence>
<name>A0AAX4HMR9_9BACT</name>